<proteinExistence type="predicted"/>
<keyword evidence="1" id="KW-0175">Coiled coil</keyword>
<evidence type="ECO:0000313" key="4">
    <source>
        <dbReference type="Proteomes" id="UP001642409"/>
    </source>
</evidence>
<dbReference type="AlphaFoldDB" id="A0AA86VRC8"/>
<gene>
    <name evidence="3" type="ORF">HINF_LOCUS53085</name>
    <name evidence="2" type="ORF">HINF_LOCUS61983</name>
</gene>
<keyword evidence="4" id="KW-1185">Reference proteome</keyword>
<comment type="caution">
    <text evidence="2">The sequence shown here is derived from an EMBL/GenBank/DDBJ whole genome shotgun (WGS) entry which is preliminary data.</text>
</comment>
<feature type="coiled-coil region" evidence="1">
    <location>
        <begin position="19"/>
        <end position="53"/>
    </location>
</feature>
<evidence type="ECO:0000256" key="1">
    <source>
        <dbReference type="SAM" id="Coils"/>
    </source>
</evidence>
<protein>
    <submittedName>
        <fullName evidence="3">Hypothetical_protein</fullName>
    </submittedName>
</protein>
<organism evidence="2">
    <name type="scientific">Hexamita inflata</name>
    <dbReference type="NCBI Taxonomy" id="28002"/>
    <lineage>
        <taxon>Eukaryota</taxon>
        <taxon>Metamonada</taxon>
        <taxon>Diplomonadida</taxon>
        <taxon>Hexamitidae</taxon>
        <taxon>Hexamitinae</taxon>
        <taxon>Hexamita</taxon>
    </lineage>
</organism>
<dbReference type="EMBL" id="CAXDID020000268">
    <property type="protein sequence ID" value="CAL6067566.1"/>
    <property type="molecule type" value="Genomic_DNA"/>
</dbReference>
<dbReference type="EMBL" id="CATOUU010001142">
    <property type="protein sequence ID" value="CAI9974338.1"/>
    <property type="molecule type" value="Genomic_DNA"/>
</dbReference>
<reference evidence="3 4" key="2">
    <citation type="submission" date="2024-07" db="EMBL/GenBank/DDBJ databases">
        <authorList>
            <person name="Akdeniz Z."/>
        </authorList>
    </citation>
    <scope>NUCLEOTIDE SEQUENCE [LARGE SCALE GENOMIC DNA]</scope>
</reference>
<dbReference type="Proteomes" id="UP001642409">
    <property type="component" value="Unassembled WGS sequence"/>
</dbReference>
<reference evidence="2" key="1">
    <citation type="submission" date="2023-06" db="EMBL/GenBank/DDBJ databases">
        <authorList>
            <person name="Kurt Z."/>
        </authorList>
    </citation>
    <scope>NUCLEOTIDE SEQUENCE</scope>
</reference>
<name>A0AA86VRC8_9EUKA</name>
<accession>A0AA86VRC8</accession>
<evidence type="ECO:0000313" key="2">
    <source>
        <dbReference type="EMBL" id="CAI9974338.1"/>
    </source>
</evidence>
<evidence type="ECO:0000313" key="3">
    <source>
        <dbReference type="EMBL" id="CAL6067566.1"/>
    </source>
</evidence>
<sequence length="144" mass="16200">MENEPEPSKYSLARTLNQLQDNENKLIDMNKLLTNLNQQQAQLQQQSKDFQSNFSSLQNMKIASMQLLHQVDTELATDASALQLKQPNQNQIGQMIRNLEVQVLDLQNAVVCCQVMTQANVFDLAVDVSKQNASLIQKLGDAVK</sequence>